<dbReference type="STRING" id="284811.Q75BJ6"/>
<comment type="subcellular location">
    <subcellularLocation>
        <location evidence="1">Endomembrane system</location>
    </subcellularLocation>
</comment>
<dbReference type="eggNOG" id="ENOG502RZK4">
    <property type="taxonomic scope" value="Eukaryota"/>
</dbReference>
<dbReference type="InterPro" id="IPR000727">
    <property type="entry name" value="T_SNARE_dom"/>
</dbReference>
<keyword evidence="2" id="KW-0813">Transport</keyword>
<dbReference type="GO" id="GO:0006906">
    <property type="term" value="P:vesicle fusion"/>
    <property type="evidence" value="ECO:0000318"/>
    <property type="project" value="GO_Central"/>
</dbReference>
<evidence type="ECO:0000256" key="2">
    <source>
        <dbReference type="ARBA" id="ARBA00022448"/>
    </source>
</evidence>
<dbReference type="KEGG" id="ago:AGOS_ACR275W"/>
<protein>
    <submittedName>
        <fullName evidence="8">ACR275Wp</fullName>
    </submittedName>
</protein>
<organism evidence="8 9">
    <name type="scientific">Eremothecium gossypii (strain ATCC 10895 / CBS 109.51 / FGSC 9923 / NRRL Y-1056)</name>
    <name type="common">Yeast</name>
    <name type="synonym">Ashbya gossypii</name>
    <dbReference type="NCBI Taxonomy" id="284811"/>
    <lineage>
        <taxon>Eukaryota</taxon>
        <taxon>Fungi</taxon>
        <taxon>Dikarya</taxon>
        <taxon>Ascomycota</taxon>
        <taxon>Saccharomycotina</taxon>
        <taxon>Saccharomycetes</taxon>
        <taxon>Saccharomycetales</taxon>
        <taxon>Saccharomycetaceae</taxon>
        <taxon>Eremothecium</taxon>
    </lineage>
</organism>
<feature type="domain" description="T-SNARE coiled-coil homology" evidence="7">
    <location>
        <begin position="168"/>
        <end position="236"/>
    </location>
</feature>
<keyword evidence="4" id="KW-0175">Coiled coil</keyword>
<keyword evidence="5 6" id="KW-0472">Membrane</keyword>
<evidence type="ECO:0000313" key="9">
    <source>
        <dbReference type="Proteomes" id="UP000000591"/>
    </source>
</evidence>
<keyword evidence="3" id="KW-0653">Protein transport</keyword>
<proteinExistence type="predicted"/>
<reference evidence="8 9" key="1">
    <citation type="journal article" date="2004" name="Science">
        <title>The Ashbya gossypii genome as a tool for mapping the ancient Saccharomyces cerevisiae genome.</title>
        <authorList>
            <person name="Dietrich F.S."/>
            <person name="Voegeli S."/>
            <person name="Brachat S."/>
            <person name="Lerch A."/>
            <person name="Gates K."/>
            <person name="Steiner S."/>
            <person name="Mohr C."/>
            <person name="Pohlmann R."/>
            <person name="Luedi P."/>
            <person name="Choi S."/>
            <person name="Wing R.A."/>
            <person name="Flavier A."/>
            <person name="Gaffney T.D."/>
            <person name="Philippsen P."/>
        </authorList>
    </citation>
    <scope>NUCLEOTIDE SEQUENCE [LARGE SCALE GENOMIC DNA]</scope>
    <source>
        <strain evidence="9">ATCC 10895 / CBS 109.51 / FGSC 9923 / NRRL Y-1056</strain>
    </source>
</reference>
<keyword evidence="6" id="KW-1133">Transmembrane helix</keyword>
<dbReference type="HOGENOM" id="CLU_053570_2_1_1"/>
<dbReference type="OMA" id="ELMGTRH"/>
<dbReference type="EMBL" id="AE016816">
    <property type="protein sequence ID" value="AAS51501.1"/>
    <property type="molecule type" value="Genomic_DNA"/>
</dbReference>
<dbReference type="FunFam" id="1.20.5.110:FF:000060">
    <property type="entry name" value="SNARE complex subunit (Syn8)"/>
    <property type="match status" value="1"/>
</dbReference>
<evidence type="ECO:0000313" key="8">
    <source>
        <dbReference type="EMBL" id="AAS51501.1"/>
    </source>
</evidence>
<dbReference type="FunCoup" id="Q75BJ6">
    <property type="interactions" value="75"/>
</dbReference>
<dbReference type="GO" id="GO:0005484">
    <property type="term" value="F:SNAP receptor activity"/>
    <property type="evidence" value="ECO:0000318"/>
    <property type="project" value="GO_Central"/>
</dbReference>
<keyword evidence="9" id="KW-1185">Reference proteome</keyword>
<keyword evidence="6" id="KW-0812">Transmembrane</keyword>
<dbReference type="GO" id="GO:0000149">
    <property type="term" value="F:SNARE binding"/>
    <property type="evidence" value="ECO:0000318"/>
    <property type="project" value="GO_Central"/>
</dbReference>
<evidence type="ECO:0000256" key="5">
    <source>
        <dbReference type="ARBA" id="ARBA00023136"/>
    </source>
</evidence>
<evidence type="ECO:0000256" key="4">
    <source>
        <dbReference type="ARBA" id="ARBA00023054"/>
    </source>
</evidence>
<dbReference type="GO" id="GO:0012505">
    <property type="term" value="C:endomembrane system"/>
    <property type="evidence" value="ECO:0000318"/>
    <property type="project" value="GO_Central"/>
</dbReference>
<dbReference type="GO" id="GO:0031201">
    <property type="term" value="C:SNARE complex"/>
    <property type="evidence" value="ECO:0000318"/>
    <property type="project" value="GO_Central"/>
</dbReference>
<dbReference type="SMART" id="SM00397">
    <property type="entry name" value="t_SNARE"/>
    <property type="match status" value="1"/>
</dbReference>
<reference evidence="9" key="2">
    <citation type="journal article" date="2013" name="G3 (Bethesda)">
        <title>Genomes of Ashbya fungi isolated from insects reveal four mating-type loci, numerous translocations, lack of transposons, and distinct gene duplications.</title>
        <authorList>
            <person name="Dietrich F.S."/>
            <person name="Voegeli S."/>
            <person name="Kuo S."/>
            <person name="Philippsen P."/>
        </authorList>
    </citation>
    <scope>GENOME REANNOTATION</scope>
    <source>
        <strain evidence="9">ATCC 10895 / CBS 109.51 / FGSC 9923 / NRRL Y-1056</strain>
    </source>
</reference>
<dbReference type="AlphaFoldDB" id="Q75BJ6"/>
<dbReference type="RefSeq" id="NP_983677.1">
    <property type="nucleotide sequence ID" value="NM_209030.1"/>
</dbReference>
<dbReference type="GO" id="GO:0005768">
    <property type="term" value="C:endosome"/>
    <property type="evidence" value="ECO:0007669"/>
    <property type="project" value="UniProtKB-ARBA"/>
</dbReference>
<gene>
    <name evidence="8" type="ORF">AGOS_ACR275W</name>
</gene>
<dbReference type="CDD" id="cd15859">
    <property type="entry name" value="SNARE_SYN8"/>
    <property type="match status" value="1"/>
</dbReference>
<dbReference type="OrthoDB" id="244190at2759"/>
<dbReference type="GeneID" id="4619812"/>
<accession>Q75BJ6</accession>
<evidence type="ECO:0000256" key="1">
    <source>
        <dbReference type="ARBA" id="ARBA00004308"/>
    </source>
</evidence>
<evidence type="ECO:0000256" key="3">
    <source>
        <dbReference type="ARBA" id="ARBA00022927"/>
    </source>
</evidence>
<evidence type="ECO:0000259" key="7">
    <source>
        <dbReference type="SMART" id="SM00397"/>
    </source>
</evidence>
<dbReference type="SUPFAM" id="SSF58038">
    <property type="entry name" value="SNARE fusion complex"/>
    <property type="match status" value="1"/>
</dbReference>
<sequence length="263" mass="30468">MVYILELSYEIDKLRNLVDERSRLVEVLKIQPSANDNIQLKKHLNKVLGMLRELSKDILHSRDEGLRGLVERYNDCLSDIPDGLIEKSDYMFELGRMPDSGDDSPPDMKRVRFQDKLDVHEAQNYEERVFPPYKDDPEAALDREREQLLQGGTAGGRTTHSPFTNQDLFMQQQQQLMEQDTHLEHLAASVHQSHRISTGIHREVTEQNEGILTDLESMLNNSGQRLDRAKKRLVIFERTVRDKGHCILIVILIFILLLIVIVF</sequence>
<dbReference type="GO" id="GO:0006896">
    <property type="term" value="P:Golgi to vacuole transport"/>
    <property type="evidence" value="ECO:0007669"/>
    <property type="project" value="UniProtKB-ARBA"/>
</dbReference>
<dbReference type="GO" id="GO:0006886">
    <property type="term" value="P:intracellular protein transport"/>
    <property type="evidence" value="ECO:0000318"/>
    <property type="project" value="GO_Central"/>
</dbReference>
<feature type="transmembrane region" description="Helical" evidence="6">
    <location>
        <begin position="245"/>
        <end position="262"/>
    </location>
</feature>
<dbReference type="Proteomes" id="UP000000591">
    <property type="component" value="Chromosome III"/>
</dbReference>
<name>Q75BJ6_EREGS</name>
<dbReference type="InParanoid" id="Q75BJ6"/>
<dbReference type="Gene3D" id="1.20.5.110">
    <property type="match status" value="1"/>
</dbReference>
<evidence type="ECO:0000256" key="6">
    <source>
        <dbReference type="SAM" id="Phobius"/>
    </source>
</evidence>
<dbReference type="GO" id="GO:0048278">
    <property type="term" value="P:vesicle docking"/>
    <property type="evidence" value="ECO:0000318"/>
    <property type="project" value="GO_Central"/>
</dbReference>